<dbReference type="Pfam" id="PF13884">
    <property type="entry name" value="Peptidase_S74"/>
    <property type="match status" value="1"/>
</dbReference>
<comment type="caution">
    <text evidence="2">The sequence shown here is derived from an EMBL/GenBank/DDBJ whole genome shotgun (WGS) entry which is preliminary data.</text>
</comment>
<evidence type="ECO:0000313" key="2">
    <source>
        <dbReference type="EMBL" id="OQS32601.1"/>
    </source>
</evidence>
<evidence type="ECO:0000259" key="1">
    <source>
        <dbReference type="PROSITE" id="PS51688"/>
    </source>
</evidence>
<proteinExistence type="predicted"/>
<evidence type="ECO:0000313" key="3">
    <source>
        <dbReference type="Proteomes" id="UP000192721"/>
    </source>
</evidence>
<name>A0A1W0CD12_9NEIS</name>
<organism evidence="2 3">
    <name type="scientific">Chromobacterium haemolyticum</name>
    <dbReference type="NCBI Taxonomy" id="394935"/>
    <lineage>
        <taxon>Bacteria</taxon>
        <taxon>Pseudomonadati</taxon>
        <taxon>Pseudomonadota</taxon>
        <taxon>Betaproteobacteria</taxon>
        <taxon>Neisseriales</taxon>
        <taxon>Chromobacteriaceae</taxon>
        <taxon>Chromobacterium</taxon>
    </lineage>
</organism>
<accession>A0A1W0CD12</accession>
<reference evidence="2 3" key="1">
    <citation type="submission" date="2017-02" db="EMBL/GenBank/DDBJ databases">
        <title>Chromobacterium haemolyticum H5244.</title>
        <authorList>
            <person name="Gulvik C.A."/>
        </authorList>
    </citation>
    <scope>NUCLEOTIDE SEQUENCE [LARGE SCALE GENOMIC DNA]</scope>
    <source>
        <strain evidence="2 3">H5244</strain>
    </source>
</reference>
<dbReference type="EMBL" id="MUKV01000045">
    <property type="protein sequence ID" value="OQS32601.1"/>
    <property type="molecule type" value="Genomic_DNA"/>
</dbReference>
<dbReference type="PROSITE" id="PS51688">
    <property type="entry name" value="ICA"/>
    <property type="match status" value="1"/>
</dbReference>
<protein>
    <recommendedName>
        <fullName evidence="1">Peptidase S74 domain-containing protein</fullName>
    </recommendedName>
</protein>
<gene>
    <name evidence="2" type="ORF">B0T45_21605</name>
</gene>
<dbReference type="InterPro" id="IPR030392">
    <property type="entry name" value="S74_ICA"/>
</dbReference>
<feature type="domain" description="Peptidase S74" evidence="1">
    <location>
        <begin position="2"/>
        <end position="92"/>
    </location>
</feature>
<dbReference type="AlphaFoldDB" id="A0A1W0CD12"/>
<dbReference type="Proteomes" id="UP000192721">
    <property type="component" value="Unassembled WGS sequence"/>
</dbReference>
<sequence>MSDIRLKTNIHRIDNALGKVKQLGGYTYNRLDMDCRQTGLIAQEVLGVLPEAVIETADDDKTLSVAYGNMAGLFVEAIKELSAQIDFLSHRVIELEGRKP</sequence>